<dbReference type="PANTHER" id="PTHR37245">
    <property type="entry name" value="PAMP-INDUCED SECRETED PEPTIDE 1"/>
    <property type="match status" value="1"/>
</dbReference>
<proteinExistence type="predicted"/>
<dbReference type="Proteomes" id="UP000287651">
    <property type="component" value="Unassembled WGS sequence"/>
</dbReference>
<dbReference type="PANTHER" id="PTHR37245:SF4">
    <property type="entry name" value="PAMP-INDUCED SECRETED PEPTIDE 1"/>
    <property type="match status" value="1"/>
</dbReference>
<dbReference type="GO" id="GO:0006952">
    <property type="term" value="P:defense response"/>
    <property type="evidence" value="ECO:0007669"/>
    <property type="project" value="InterPro"/>
</dbReference>
<evidence type="ECO:0000313" key="2">
    <source>
        <dbReference type="Proteomes" id="UP000287651"/>
    </source>
</evidence>
<evidence type="ECO:0000313" key="1">
    <source>
        <dbReference type="EMBL" id="RRT85776.1"/>
    </source>
</evidence>
<name>A0A427BBN1_ENSVE</name>
<reference evidence="1 2" key="1">
    <citation type="journal article" date="2014" name="Agronomy (Basel)">
        <title>A Draft Genome Sequence for Ensete ventricosum, the Drought-Tolerant Tree Against Hunger.</title>
        <authorList>
            <person name="Harrison J."/>
            <person name="Moore K.A."/>
            <person name="Paszkiewicz K."/>
            <person name="Jones T."/>
            <person name="Grant M."/>
            <person name="Ambacheew D."/>
            <person name="Muzemil S."/>
            <person name="Studholme D.J."/>
        </authorList>
    </citation>
    <scope>NUCLEOTIDE SEQUENCE [LARGE SCALE GENOMIC DNA]</scope>
</reference>
<organism evidence="1 2">
    <name type="scientific">Ensete ventricosum</name>
    <name type="common">Abyssinian banana</name>
    <name type="synonym">Musa ensete</name>
    <dbReference type="NCBI Taxonomy" id="4639"/>
    <lineage>
        <taxon>Eukaryota</taxon>
        <taxon>Viridiplantae</taxon>
        <taxon>Streptophyta</taxon>
        <taxon>Embryophyta</taxon>
        <taxon>Tracheophyta</taxon>
        <taxon>Spermatophyta</taxon>
        <taxon>Magnoliopsida</taxon>
        <taxon>Liliopsida</taxon>
        <taxon>Zingiberales</taxon>
        <taxon>Musaceae</taxon>
        <taxon>Ensete</taxon>
    </lineage>
</organism>
<protein>
    <submittedName>
        <fullName evidence="1">Uncharacterized protein</fullName>
    </submittedName>
</protein>
<dbReference type="EMBL" id="AMZH03000063">
    <property type="protein sequence ID" value="RRT85776.1"/>
    <property type="molecule type" value="Genomic_DNA"/>
</dbReference>
<dbReference type="InterPro" id="IPR040273">
    <property type="entry name" value="PIP1"/>
</dbReference>
<dbReference type="AlphaFoldDB" id="A0A427BBN1"/>
<gene>
    <name evidence="1" type="ORF">B296_00008082</name>
</gene>
<sequence>MNASHAADSLPAPPQALQASPFVKELKDRGMGCRTSCVLVMALLVSVVVASNVGGVDAARAVPDCFDDGGESYLAYPSTQEKARATVATWMARLPSGPSPKGPGH</sequence>
<accession>A0A427BBN1</accession>
<comment type="caution">
    <text evidence="1">The sequence shown here is derived from an EMBL/GenBank/DDBJ whole genome shotgun (WGS) entry which is preliminary data.</text>
</comment>